<feature type="compositionally biased region" description="Polar residues" evidence="7">
    <location>
        <begin position="934"/>
        <end position="952"/>
    </location>
</feature>
<dbReference type="GO" id="GO:0071004">
    <property type="term" value="C:U2-type prespliceosome"/>
    <property type="evidence" value="ECO:0007669"/>
    <property type="project" value="TreeGrafter"/>
</dbReference>
<dbReference type="InterPro" id="IPR003107">
    <property type="entry name" value="HAT"/>
</dbReference>
<feature type="compositionally biased region" description="Polar residues" evidence="7">
    <location>
        <begin position="1073"/>
        <end position="1086"/>
    </location>
</feature>
<gene>
    <name evidence="8" type="ORF">TorRG33x02_192000</name>
</gene>
<dbReference type="GO" id="GO:0030627">
    <property type="term" value="F:pre-mRNA 5'-splice site binding"/>
    <property type="evidence" value="ECO:0007669"/>
    <property type="project" value="TreeGrafter"/>
</dbReference>
<dbReference type="InterPro" id="IPR059164">
    <property type="entry name" value="HAT_PRP39_C"/>
</dbReference>
<dbReference type="Pfam" id="PF23240">
    <property type="entry name" value="HAT_PRP39_N"/>
    <property type="match status" value="1"/>
</dbReference>
<accession>A0A2P5EHC1</accession>
<feature type="region of interest" description="Disordered" evidence="7">
    <location>
        <begin position="1073"/>
        <end position="1129"/>
    </location>
</feature>
<organism evidence="8 9">
    <name type="scientific">Trema orientale</name>
    <name type="common">Charcoal tree</name>
    <name type="synonym">Celtis orientalis</name>
    <dbReference type="NCBI Taxonomy" id="63057"/>
    <lineage>
        <taxon>Eukaryota</taxon>
        <taxon>Viridiplantae</taxon>
        <taxon>Streptophyta</taxon>
        <taxon>Embryophyta</taxon>
        <taxon>Tracheophyta</taxon>
        <taxon>Spermatophyta</taxon>
        <taxon>Magnoliopsida</taxon>
        <taxon>eudicotyledons</taxon>
        <taxon>Gunneridae</taxon>
        <taxon>Pentapetalae</taxon>
        <taxon>rosids</taxon>
        <taxon>fabids</taxon>
        <taxon>Rosales</taxon>
        <taxon>Cannabaceae</taxon>
        <taxon>Trema</taxon>
    </lineage>
</organism>
<dbReference type="InterPro" id="IPR011990">
    <property type="entry name" value="TPR-like_helical_dom_sf"/>
</dbReference>
<keyword evidence="9" id="KW-1185">Reference proteome</keyword>
<feature type="region of interest" description="Disordered" evidence="7">
    <location>
        <begin position="637"/>
        <end position="679"/>
    </location>
</feature>
<evidence type="ECO:0000256" key="6">
    <source>
        <dbReference type="ARBA" id="ARBA00038019"/>
    </source>
</evidence>
<protein>
    <submittedName>
        <fullName evidence="8">HAT (Half-A-TPR) repeat</fullName>
    </submittedName>
</protein>
<comment type="similarity">
    <text evidence="6">Belongs to the PRP39 family.</text>
</comment>
<dbReference type="PANTHER" id="PTHR17204">
    <property type="entry name" value="PRE-MRNA PROCESSING PROTEIN PRP39-RELATED"/>
    <property type="match status" value="1"/>
</dbReference>
<evidence type="ECO:0000256" key="4">
    <source>
        <dbReference type="ARBA" id="ARBA00023187"/>
    </source>
</evidence>
<evidence type="ECO:0000313" key="8">
    <source>
        <dbReference type="EMBL" id="PON84948.1"/>
    </source>
</evidence>
<dbReference type="GO" id="GO:0005685">
    <property type="term" value="C:U1 snRNP"/>
    <property type="evidence" value="ECO:0007669"/>
    <property type="project" value="TreeGrafter"/>
</dbReference>
<dbReference type="Gene3D" id="1.25.40.10">
    <property type="entry name" value="Tetratricopeptide repeat domain"/>
    <property type="match status" value="2"/>
</dbReference>
<feature type="compositionally biased region" description="Polar residues" evidence="7">
    <location>
        <begin position="817"/>
        <end position="833"/>
    </location>
</feature>
<dbReference type="GO" id="GO:0000243">
    <property type="term" value="C:commitment complex"/>
    <property type="evidence" value="ECO:0007669"/>
    <property type="project" value="TreeGrafter"/>
</dbReference>
<feature type="region of interest" description="Disordered" evidence="7">
    <location>
        <begin position="865"/>
        <end position="891"/>
    </location>
</feature>
<evidence type="ECO:0000256" key="5">
    <source>
        <dbReference type="ARBA" id="ARBA00023242"/>
    </source>
</evidence>
<feature type="compositionally biased region" description="Polar residues" evidence="7">
    <location>
        <begin position="907"/>
        <end position="925"/>
    </location>
</feature>
<dbReference type="FunCoup" id="A0A2P5EHC1">
    <property type="interactions" value="2343"/>
</dbReference>
<dbReference type="FunFam" id="1.25.40.10:FF:000159">
    <property type="entry name" value="Tetratricopeptide repeat (TPR)-like superfamily protein"/>
    <property type="match status" value="1"/>
</dbReference>
<dbReference type="SUPFAM" id="SSF48452">
    <property type="entry name" value="TPR-like"/>
    <property type="match status" value="2"/>
</dbReference>
<evidence type="ECO:0000256" key="3">
    <source>
        <dbReference type="ARBA" id="ARBA00022737"/>
    </source>
</evidence>
<keyword evidence="5" id="KW-0539">Nucleus</keyword>
<feature type="region of interest" description="Disordered" evidence="7">
    <location>
        <begin position="814"/>
        <end position="852"/>
    </location>
</feature>
<feature type="compositionally biased region" description="Polar residues" evidence="7">
    <location>
        <begin position="1115"/>
        <end position="1129"/>
    </location>
</feature>
<dbReference type="Proteomes" id="UP000237000">
    <property type="component" value="Unassembled WGS sequence"/>
</dbReference>
<dbReference type="AlphaFoldDB" id="A0A2P5EHC1"/>
<evidence type="ECO:0000256" key="1">
    <source>
        <dbReference type="ARBA" id="ARBA00004123"/>
    </source>
</evidence>
<dbReference type="Pfam" id="PF23241">
    <property type="entry name" value="HAT_PRP39_C"/>
    <property type="match status" value="1"/>
</dbReference>
<comment type="caution">
    <text evidence="8">The sequence shown here is derived from an EMBL/GenBank/DDBJ whole genome shotgun (WGS) entry which is preliminary data.</text>
</comment>
<dbReference type="OrthoDB" id="10265668at2759"/>
<dbReference type="PANTHER" id="PTHR17204:SF26">
    <property type="entry name" value="PRE-MRNA-PROCESSING FACTOR 39-2"/>
    <property type="match status" value="1"/>
</dbReference>
<dbReference type="GO" id="GO:0000395">
    <property type="term" value="P:mRNA 5'-splice site recognition"/>
    <property type="evidence" value="ECO:0007669"/>
    <property type="project" value="TreeGrafter"/>
</dbReference>
<dbReference type="InParanoid" id="A0A2P5EHC1"/>
<dbReference type="EMBL" id="JXTC01000154">
    <property type="protein sequence ID" value="PON84948.1"/>
    <property type="molecule type" value="Genomic_DNA"/>
</dbReference>
<keyword evidence="4" id="KW-0508">mRNA splicing</keyword>
<feature type="compositionally biased region" description="Polar residues" evidence="7">
    <location>
        <begin position="1093"/>
        <end position="1107"/>
    </location>
</feature>
<feature type="region of interest" description="Disordered" evidence="7">
    <location>
        <begin position="1029"/>
        <end position="1059"/>
    </location>
</feature>
<dbReference type="FunFam" id="1.25.40.10:FF:000064">
    <property type="entry name" value="Putative pre-mrna-processing factor 39"/>
    <property type="match status" value="1"/>
</dbReference>
<evidence type="ECO:0000256" key="2">
    <source>
        <dbReference type="ARBA" id="ARBA00022664"/>
    </source>
</evidence>
<feature type="compositionally biased region" description="Polar residues" evidence="7">
    <location>
        <begin position="842"/>
        <end position="852"/>
    </location>
</feature>
<sequence>MEAQASVFKTEPQPMDSDSPAGFDELKLHELIDKGSLDFEGWTSLISRIERTYPDNIEKICLVYDSFLSEFPLCHGYWRRYADHKARLCAVDKIVEVFERAVQSATYSVGVWVDYCNFSVSAFEDPSDIRRLFRRGMSYVGKDYLCHVLWDKYIEFELSQQQWSLLAHIYIEALRFPTKKLHRYHDSFKKLAALCDKELGCESNCAADLQSGSFLDDEGPKRCRKDEISCVIKDLLEPSISLARSKALLQKYLYIGEQLYQESCQLDEKISTFENNIRRSYFHVKSLDVDQLENWHQYLDFIEMQGDFDWVVKLYERCLIPCANYPEFWMRYAEFMETKGGREIANYALNRATQIFLKRVPVMHLFNARFKEHLGDIIGARAALLHCDGESDSNFVENVVMKANMEKRLGNFVAACNIFEEALAMAVLKKKSHTLPILYVHFSRLKYMITDSADVARDVLIDGIKRLPSCKLLLEELINFAILHGGQQHILVVDSVIANAISPGPDPDISQVLNVKDAEDISSLYLKFVDLCGTIDQVRKAWNRHLRLFPYSVRSAFYEQLTTDVKSLQLTKEGREDTIVTKHQQPSGDRNLDSLVQMPLQDRNMSLLENCDTSTSVQDSTNLDISEKKVPTQEIHDTRFEQAPSNQFPSGEADRGEEQRVMLPTSEVSEPSRKDMPEINVQSVDLVTSPEQPTEDATALNVPPSNLIREVAEGTESAATLKEHSNGDDFKQDSDHKPQQDMKPLSLESLSLHSQDKPSPDSNTFVPFASEAPQETCIANESMQESNQQNNDEDSLTHSQIITKAVDSPQIEIEGVNPSSSTRHQNPISTEPQFRQHMPVNSGGNSHRMSNSGKFRRESTFGFLGHSQRRSHRQQQISSLQHPRAELGGPMPMGQGYPSHIASPQNLQIQQGSQAQNQYQTTPANITPPPHATWTVQNMQQPNSASSSQPVQGSGEHGMQNSQTYDQMWQYYYYQQQNFLQQQQQQQPMSQQYQQQQLQLQQQYLQWQQQQYLYYQQLHQHPQRQQQQLQQQSQVYMHQVPQQPQQEQVDQNQHQQQNTESQILEWNHSYYQQGAPSELDGSNQSGVELAPHNITSQDQAIPPSHTSGAREAGETVTSLSSQEQSPAKQ</sequence>
<dbReference type="SMART" id="SM00386">
    <property type="entry name" value="HAT"/>
    <property type="match status" value="5"/>
</dbReference>
<evidence type="ECO:0000313" key="9">
    <source>
        <dbReference type="Proteomes" id="UP000237000"/>
    </source>
</evidence>
<name>A0A2P5EHC1_TREOI</name>
<keyword evidence="2" id="KW-0507">mRNA processing</keyword>
<feature type="region of interest" description="Disordered" evidence="7">
    <location>
        <begin position="907"/>
        <end position="960"/>
    </location>
</feature>
<reference evidence="9" key="1">
    <citation type="submission" date="2016-06" db="EMBL/GenBank/DDBJ databases">
        <title>Parallel loss of symbiosis genes in relatives of nitrogen-fixing non-legume Parasponia.</title>
        <authorList>
            <person name="Van Velzen R."/>
            <person name="Holmer R."/>
            <person name="Bu F."/>
            <person name="Rutten L."/>
            <person name="Van Zeijl A."/>
            <person name="Liu W."/>
            <person name="Santuari L."/>
            <person name="Cao Q."/>
            <person name="Sharma T."/>
            <person name="Shen D."/>
            <person name="Roswanjaya Y."/>
            <person name="Wardhani T."/>
            <person name="Kalhor M.S."/>
            <person name="Jansen J."/>
            <person name="Van den Hoogen J."/>
            <person name="Gungor B."/>
            <person name="Hartog M."/>
            <person name="Hontelez J."/>
            <person name="Verver J."/>
            <person name="Yang W.-C."/>
            <person name="Schijlen E."/>
            <person name="Repin R."/>
            <person name="Schilthuizen M."/>
            <person name="Schranz E."/>
            <person name="Heidstra R."/>
            <person name="Miyata K."/>
            <person name="Fedorova E."/>
            <person name="Kohlen W."/>
            <person name="Bisseling T."/>
            <person name="Smit S."/>
            <person name="Geurts R."/>
        </authorList>
    </citation>
    <scope>NUCLEOTIDE SEQUENCE [LARGE SCALE GENOMIC DNA]</scope>
    <source>
        <strain evidence="9">cv. RG33-2</strain>
    </source>
</reference>
<comment type="subcellular location">
    <subcellularLocation>
        <location evidence="1">Nucleus</location>
    </subcellularLocation>
</comment>
<proteinExistence type="inferred from homology"/>
<evidence type="ECO:0000256" key="7">
    <source>
        <dbReference type="SAM" id="MobiDB-lite"/>
    </source>
</evidence>
<keyword evidence="3" id="KW-0677">Repeat</keyword>
<dbReference type="STRING" id="63057.A0A2P5EHC1"/>